<evidence type="ECO:0000313" key="9">
    <source>
        <dbReference type="Proteomes" id="UP000319817"/>
    </source>
</evidence>
<dbReference type="SUPFAM" id="SSF52266">
    <property type="entry name" value="SGNH hydrolase"/>
    <property type="match status" value="2"/>
</dbReference>
<evidence type="ECO:0000256" key="6">
    <source>
        <dbReference type="SAM" id="SignalP"/>
    </source>
</evidence>
<feature type="signal peptide" evidence="6">
    <location>
        <begin position="1"/>
        <end position="20"/>
    </location>
</feature>
<dbReference type="GO" id="GO:0009055">
    <property type="term" value="F:electron transfer activity"/>
    <property type="evidence" value="ECO:0007669"/>
    <property type="project" value="InterPro"/>
</dbReference>
<dbReference type="Gene3D" id="1.25.10.10">
    <property type="entry name" value="Leucine-rich Repeat Variant"/>
    <property type="match status" value="2"/>
</dbReference>
<dbReference type="GO" id="GO:0016788">
    <property type="term" value="F:hydrolase activity, acting on ester bonds"/>
    <property type="evidence" value="ECO:0007669"/>
    <property type="project" value="UniProtKB-ARBA"/>
</dbReference>
<protein>
    <submittedName>
        <fullName evidence="8">Carbohydrate acetyl esterase/feruloyl esterase</fullName>
    </submittedName>
</protein>
<dbReference type="Gene3D" id="1.10.760.10">
    <property type="entry name" value="Cytochrome c-like domain"/>
    <property type="match status" value="1"/>
</dbReference>
<dbReference type="Gene3D" id="2.120.10.30">
    <property type="entry name" value="TolB, C-terminal domain"/>
    <property type="match status" value="1"/>
</dbReference>
<dbReference type="InterPro" id="IPR013427">
    <property type="entry name" value="Haem-bd_dom_put"/>
</dbReference>
<dbReference type="InterPro" id="IPR016024">
    <property type="entry name" value="ARM-type_fold"/>
</dbReference>
<evidence type="ECO:0000256" key="4">
    <source>
        <dbReference type="ARBA" id="ARBA00023004"/>
    </source>
</evidence>
<dbReference type="NCBIfam" id="TIGR02603">
    <property type="entry name" value="CxxCH_TIGR02603"/>
    <property type="match status" value="1"/>
</dbReference>
<dbReference type="InterPro" id="IPR009056">
    <property type="entry name" value="Cyt_c-like_dom"/>
</dbReference>
<sequence precursor="true">MPRPFVAIFLILMFFATAIAQETTLPTDQKDFHLFLLVGQSNMAGRGKVTDSDRQPVDRVLMLNKANQWVPAVDPLHFDKPNIVGVGPGRSFALRYAQAHPGATVGLIPCAVGGSPIAAWEPGGYHESTKTHPYDDMLPRLKAAMPSGTVKGILWHQGESDSKPQLARVYESKLHTLIKRLRNEIGNSSVPFLAGQLGKFSERPWDENKRRVDAVHQSLPKQIPATEFVSSDGLDHKGDNVHFSAAAAKELGQRYAAAYAKIIERQSDLEWKDGDRVVLLGDGLIEQEQYFGWIEVMLTMAFADREMTFRNLGWSADTPAGDSRFGLSLLQAGREPVDEGFNQLVKQIELTKPTVVVFGYGMASSLEGGPTGVDEFQASFDRLIAAIKKVSPKVRFVFLSPIDRIDGDVHGGVIPQYSDAIEKIAQQNDSPFVDLTGTASSAGKRKDPIHLSELGYRAAASAIQAQLGLKSDWQNNDSIETLRDVILRKNVWWFHRSRPANMAYVFGFRKREQGQNAVEIPKFDDLIAEEEKQIALLRTSKPTALPEKLSRTESKFAKFSEQPTPEFTTGKDLEVTLWAENPQLNKPIQMNFDPQGRLWIASSEAYPMIEVGQAAPDKILILEDTNGDGTSDKSTVFADGLLIPTGVIPGDGGCYVAQSTDLLFLKDTDGDGKADVKKRVLSGFGTEDTHHNLHTLVWGPDGRLYMNQSVYTRTDAETARGVMRLKAGGGFRYNPATMRMEVVFRGLWNPWGHQFDAYGQSFLSDGAGFAGLAYAFPGAAFNPTPKARRVLDLISPGSYPKFCSAEIIHGDSYPPEWQGSIVTCDFRANRVTRFSLAEQDAGFVTKQEDDLLRTSAATFRPIDVKQGPDGALYIADWSNPIINHGEVDFRDERRDRWHGRIWRVSWKGAKKQPVQDFTQLGNEKLFANLTDGDRYVRDQSRRVLLERKSQIVDKVHQWSEASSDEFSLLQAVWLQQGLDQINHGQLQKLVTAQDPKIRAAAMRIVSDFADPRTDVSDPLSADVVEAYLAAGVEDAHPRVRLEAVRGLSKLGTSEAARTALIALNHPRDRFIDFAIAATMEDLTDPFIAALNAGQWKPDTPERENQLAFLLSSIEPRRASEYLASHLSENKMAADGSGPWIELIGKAGSQVELKQLFDQTTSGGFDDGAAVRAIAALSQAQRLRKTRPAGNLAAVTGLLDSDNQAIQNGVIGLIGNWKMASQVDRLAKLAESNQSSAAIKALREIGQPSAKALTRLAGSGDIQLRKSAVVALASLGANRAAKPFYDTLSKLESEQEATELWRNFLNNKGAGKALTSSFPADGISQIAARAGVRAANDGGRSEPDLIAALMPHANLEATIEKLTPERIATLVKKVTSEGDAHRGESVYSRESLACINCHAIGGVGGKVGPDMTSLGASAPLDYLIESVYEPNAKIKENYHSVVVATEDGQTISGIEVESTDDELVIRDANNKLVRVPQDDIVAEKAGKSLMPNGVVDRLTMAEQVDLLKFLSQLGKPGDFDASKGGVGRVYEIFAGTHRIEQQGAERIISGEVKEGWMPLKSRVNGDVPGATLAKMTEQPRHISLVNVYLRTTVDVASDGGVTIDVTGPDKAALWVDAKRIEGENSFKTNLKAGTHTVLIRLDAKALPEAFRLVSRDVSFATQ</sequence>
<dbReference type="Pfam" id="PF03629">
    <property type="entry name" value="SASA"/>
    <property type="match status" value="1"/>
</dbReference>
<proteinExistence type="predicted"/>
<keyword evidence="3" id="KW-0378">Hydrolase</keyword>
<dbReference type="RefSeq" id="WP_145415865.1">
    <property type="nucleotide sequence ID" value="NZ_CP036526.1"/>
</dbReference>
<dbReference type="SUPFAM" id="SSF48371">
    <property type="entry name" value="ARM repeat"/>
    <property type="match status" value="2"/>
</dbReference>
<reference evidence="8 9" key="1">
    <citation type="submission" date="2019-02" db="EMBL/GenBank/DDBJ databases">
        <title>Deep-cultivation of Planctomycetes and their phenomic and genomic characterization uncovers novel biology.</title>
        <authorList>
            <person name="Wiegand S."/>
            <person name="Jogler M."/>
            <person name="Boedeker C."/>
            <person name="Pinto D."/>
            <person name="Vollmers J."/>
            <person name="Rivas-Marin E."/>
            <person name="Kohn T."/>
            <person name="Peeters S.H."/>
            <person name="Heuer A."/>
            <person name="Rast P."/>
            <person name="Oberbeckmann S."/>
            <person name="Bunk B."/>
            <person name="Jeske O."/>
            <person name="Meyerdierks A."/>
            <person name="Storesund J.E."/>
            <person name="Kallscheuer N."/>
            <person name="Luecker S."/>
            <person name="Lage O.M."/>
            <person name="Pohl T."/>
            <person name="Merkel B.J."/>
            <person name="Hornburger P."/>
            <person name="Mueller R.-W."/>
            <person name="Bruemmer F."/>
            <person name="Labrenz M."/>
            <person name="Spormann A.M."/>
            <person name="Op den Camp H."/>
            <person name="Overmann J."/>
            <person name="Amann R."/>
            <person name="Jetten M.S.M."/>
            <person name="Mascher T."/>
            <person name="Medema M.H."/>
            <person name="Devos D.P."/>
            <person name="Kaster A.-K."/>
            <person name="Ovreas L."/>
            <person name="Rohde M."/>
            <person name="Galperin M.Y."/>
            <person name="Jogler C."/>
        </authorList>
    </citation>
    <scope>NUCLEOTIDE SEQUENCE [LARGE SCALE GENOMIC DNA]</scope>
    <source>
        <strain evidence="8 9">K23_9</strain>
    </source>
</reference>
<evidence type="ECO:0000256" key="3">
    <source>
        <dbReference type="ARBA" id="ARBA00022801"/>
    </source>
</evidence>
<dbReference type="InterPro" id="IPR011042">
    <property type="entry name" value="6-blade_b-propeller_TolB-like"/>
</dbReference>
<dbReference type="Proteomes" id="UP000319817">
    <property type="component" value="Chromosome"/>
</dbReference>
<dbReference type="Pfam" id="PF23500">
    <property type="entry name" value="DUF7133"/>
    <property type="match status" value="1"/>
</dbReference>
<feature type="domain" description="Cytochrome c" evidence="7">
    <location>
        <begin position="1377"/>
        <end position="1513"/>
    </location>
</feature>
<dbReference type="SUPFAM" id="SSF50952">
    <property type="entry name" value="Soluble quinoprotein glucose dehydrogenase"/>
    <property type="match status" value="1"/>
</dbReference>
<keyword evidence="2 5" id="KW-0479">Metal-binding</keyword>
<dbReference type="InterPro" id="IPR013428">
    <property type="entry name" value="Membrane-bound_put_N"/>
</dbReference>
<dbReference type="PANTHER" id="PTHR33546">
    <property type="entry name" value="LARGE, MULTIFUNCTIONAL SECRETED PROTEIN-RELATED"/>
    <property type="match status" value="1"/>
</dbReference>
<organism evidence="8 9">
    <name type="scientific">Stieleria marina</name>
    <dbReference type="NCBI Taxonomy" id="1930275"/>
    <lineage>
        <taxon>Bacteria</taxon>
        <taxon>Pseudomonadati</taxon>
        <taxon>Planctomycetota</taxon>
        <taxon>Planctomycetia</taxon>
        <taxon>Pirellulales</taxon>
        <taxon>Pirellulaceae</taxon>
        <taxon>Stieleria</taxon>
    </lineage>
</organism>
<evidence type="ECO:0000313" key="8">
    <source>
        <dbReference type="EMBL" id="QDT08303.1"/>
    </source>
</evidence>
<dbReference type="InterPro" id="IPR011041">
    <property type="entry name" value="Quinoprot_gluc/sorb_DH_b-prop"/>
</dbReference>
<evidence type="ECO:0000259" key="7">
    <source>
        <dbReference type="PROSITE" id="PS51007"/>
    </source>
</evidence>
<dbReference type="OrthoDB" id="228131at2"/>
<evidence type="ECO:0000256" key="2">
    <source>
        <dbReference type="ARBA" id="ARBA00022723"/>
    </source>
</evidence>
<dbReference type="Gene3D" id="3.40.50.1110">
    <property type="entry name" value="SGNH hydrolase"/>
    <property type="match status" value="2"/>
</dbReference>
<dbReference type="GO" id="GO:0046872">
    <property type="term" value="F:metal ion binding"/>
    <property type="evidence" value="ECO:0007669"/>
    <property type="project" value="UniProtKB-KW"/>
</dbReference>
<dbReference type="EMBL" id="CP036526">
    <property type="protein sequence ID" value="QDT08303.1"/>
    <property type="molecule type" value="Genomic_DNA"/>
</dbReference>
<dbReference type="SUPFAM" id="SSF46626">
    <property type="entry name" value="Cytochrome c"/>
    <property type="match status" value="1"/>
</dbReference>
<dbReference type="NCBIfam" id="TIGR02604">
    <property type="entry name" value="Piru_Ver_Nterm"/>
    <property type="match status" value="1"/>
</dbReference>
<gene>
    <name evidence="8" type="primary">axe1-6A_1</name>
    <name evidence="8" type="ORF">K239x_02410</name>
</gene>
<dbReference type="InterPro" id="IPR013830">
    <property type="entry name" value="SGNH_hydro"/>
</dbReference>
<dbReference type="InterPro" id="IPR011989">
    <property type="entry name" value="ARM-like"/>
</dbReference>
<keyword evidence="6" id="KW-0732">Signal</keyword>
<dbReference type="Pfam" id="PF13472">
    <property type="entry name" value="Lipase_GDSL_2"/>
    <property type="match status" value="1"/>
</dbReference>
<feature type="chain" id="PRO_5021926860" evidence="6">
    <location>
        <begin position="21"/>
        <end position="1661"/>
    </location>
</feature>
<dbReference type="InterPro" id="IPR055557">
    <property type="entry name" value="DUF7133"/>
</dbReference>
<name>A0A517NMJ3_9BACT</name>
<dbReference type="InterPro" id="IPR005181">
    <property type="entry name" value="SASA"/>
</dbReference>
<evidence type="ECO:0000256" key="5">
    <source>
        <dbReference type="PROSITE-ProRule" id="PRU00433"/>
    </source>
</evidence>
<dbReference type="InterPro" id="IPR036909">
    <property type="entry name" value="Cyt_c-like_dom_sf"/>
</dbReference>
<keyword evidence="4 5" id="KW-0408">Iron</keyword>
<dbReference type="PANTHER" id="PTHR33546:SF1">
    <property type="entry name" value="LARGE, MULTIFUNCTIONAL SECRETED PROTEIN"/>
    <property type="match status" value="1"/>
</dbReference>
<accession>A0A517NMJ3</accession>
<dbReference type="InterPro" id="IPR036514">
    <property type="entry name" value="SGNH_hydro_sf"/>
</dbReference>
<keyword evidence="9" id="KW-1185">Reference proteome</keyword>
<dbReference type="PROSITE" id="PS51007">
    <property type="entry name" value="CYTC"/>
    <property type="match status" value="1"/>
</dbReference>
<keyword evidence="1 5" id="KW-0349">Heme</keyword>
<evidence type="ECO:0000256" key="1">
    <source>
        <dbReference type="ARBA" id="ARBA00022617"/>
    </source>
</evidence>
<dbReference type="GO" id="GO:0020037">
    <property type="term" value="F:heme binding"/>
    <property type="evidence" value="ECO:0007669"/>
    <property type="project" value="InterPro"/>
</dbReference>